<dbReference type="InterPro" id="IPR027417">
    <property type="entry name" value="P-loop_NTPase"/>
</dbReference>
<proteinExistence type="predicted"/>
<organism evidence="2 3">
    <name type="scientific">Araneus ventricosus</name>
    <name type="common">Orbweaver spider</name>
    <name type="synonym">Epeira ventricosa</name>
    <dbReference type="NCBI Taxonomy" id="182803"/>
    <lineage>
        <taxon>Eukaryota</taxon>
        <taxon>Metazoa</taxon>
        <taxon>Ecdysozoa</taxon>
        <taxon>Arthropoda</taxon>
        <taxon>Chelicerata</taxon>
        <taxon>Arachnida</taxon>
        <taxon>Araneae</taxon>
        <taxon>Araneomorphae</taxon>
        <taxon>Entelegynae</taxon>
        <taxon>Araneoidea</taxon>
        <taxon>Araneidae</taxon>
        <taxon>Araneus</taxon>
    </lineage>
</organism>
<keyword evidence="3" id="KW-1185">Reference proteome</keyword>
<feature type="compositionally biased region" description="Basic and acidic residues" evidence="1">
    <location>
        <begin position="37"/>
        <end position="46"/>
    </location>
</feature>
<gene>
    <name evidence="2" type="ORF">AVEN_50658_1</name>
</gene>
<dbReference type="Proteomes" id="UP000499080">
    <property type="component" value="Unassembled WGS sequence"/>
</dbReference>
<reference evidence="2 3" key="1">
    <citation type="journal article" date="2019" name="Sci. Rep.">
        <title>Orb-weaving spider Araneus ventricosus genome elucidates the spidroin gene catalogue.</title>
        <authorList>
            <person name="Kono N."/>
            <person name="Nakamura H."/>
            <person name="Ohtoshi R."/>
            <person name="Moran D.A.P."/>
            <person name="Shinohara A."/>
            <person name="Yoshida Y."/>
            <person name="Fujiwara M."/>
            <person name="Mori M."/>
            <person name="Tomita M."/>
            <person name="Arakawa K."/>
        </authorList>
    </citation>
    <scope>NUCLEOTIDE SEQUENCE [LARGE SCALE GENOMIC DNA]</scope>
</reference>
<protein>
    <submittedName>
        <fullName evidence="2">Uncharacterized protein</fullName>
    </submittedName>
</protein>
<name>A0A4Y2JLL8_ARAVE</name>
<comment type="caution">
    <text evidence="2">The sequence shown here is derived from an EMBL/GenBank/DDBJ whole genome shotgun (WGS) entry which is preliminary data.</text>
</comment>
<evidence type="ECO:0000313" key="2">
    <source>
        <dbReference type="EMBL" id="GBM90036.1"/>
    </source>
</evidence>
<dbReference type="EMBL" id="BGPR01003592">
    <property type="protein sequence ID" value="GBM90036.1"/>
    <property type="molecule type" value="Genomic_DNA"/>
</dbReference>
<dbReference type="AlphaFoldDB" id="A0A4Y2JLL8"/>
<feature type="region of interest" description="Disordered" evidence="1">
    <location>
        <begin position="37"/>
        <end position="64"/>
    </location>
</feature>
<evidence type="ECO:0000256" key="1">
    <source>
        <dbReference type="SAM" id="MobiDB-lite"/>
    </source>
</evidence>
<sequence length="218" mass="25158">MDIVFFCYAANDPESFQNLEKWIGLMATEVKKEEMHFSPPRTKNDMHSFPPRPKQEVPSPPPRPKQEVYSFLVADLRNLGSQLDVASRLAQKVKKVKESFGIKRFIEISFEDEESASSAFQTIFNEVIPPILGEKSFNLYEESPEKCCELLKPYSDNPSSLGFPNYSDRNLEENLEPEYLLFKRAVKMALDIICDKTISFDEMTNKIKNLKSSLRERS</sequence>
<dbReference type="SUPFAM" id="SSF52540">
    <property type="entry name" value="P-loop containing nucleoside triphosphate hydrolases"/>
    <property type="match status" value="1"/>
</dbReference>
<evidence type="ECO:0000313" key="3">
    <source>
        <dbReference type="Proteomes" id="UP000499080"/>
    </source>
</evidence>
<accession>A0A4Y2JLL8</accession>
<dbReference type="Gene3D" id="3.40.50.300">
    <property type="entry name" value="P-loop containing nucleotide triphosphate hydrolases"/>
    <property type="match status" value="1"/>
</dbReference>